<name>A0ABW2C3I5_9PSEU</name>
<proteinExistence type="predicted"/>
<dbReference type="InterPro" id="IPR045851">
    <property type="entry name" value="AMP-bd_C_sf"/>
</dbReference>
<comment type="caution">
    <text evidence="3">The sequence shown here is derived from an EMBL/GenBank/DDBJ whole genome shotgun (WGS) entry which is preliminary data.</text>
</comment>
<dbReference type="Proteomes" id="UP001596337">
    <property type="component" value="Unassembled WGS sequence"/>
</dbReference>
<protein>
    <submittedName>
        <fullName evidence="3">AMP-binding protein</fullName>
    </submittedName>
</protein>
<dbReference type="Gene3D" id="3.40.50.12780">
    <property type="entry name" value="N-terminal domain of ligase-like"/>
    <property type="match status" value="1"/>
</dbReference>
<dbReference type="RefSeq" id="WP_345393467.1">
    <property type="nucleotide sequence ID" value="NZ_BAABLA010000019.1"/>
</dbReference>
<dbReference type="InterPro" id="IPR000873">
    <property type="entry name" value="AMP-dep_synth/lig_dom"/>
</dbReference>
<gene>
    <name evidence="3" type="ORF">ACFQGD_18390</name>
</gene>
<dbReference type="PANTHER" id="PTHR43201:SF32">
    <property type="entry name" value="2-SUCCINYLBENZOATE--COA LIGASE, CHLOROPLASTIC_PEROXISOMAL"/>
    <property type="match status" value="1"/>
</dbReference>
<feature type="domain" description="AMP-dependent synthetase/ligase" evidence="1">
    <location>
        <begin position="25"/>
        <end position="371"/>
    </location>
</feature>
<dbReference type="InterPro" id="IPR025110">
    <property type="entry name" value="AMP-bd_C"/>
</dbReference>
<dbReference type="InterPro" id="IPR042099">
    <property type="entry name" value="ANL_N_sf"/>
</dbReference>
<evidence type="ECO:0000259" key="2">
    <source>
        <dbReference type="Pfam" id="PF13193"/>
    </source>
</evidence>
<dbReference type="EMBL" id="JBHSXX010000001">
    <property type="protein sequence ID" value="MFC6869117.1"/>
    <property type="molecule type" value="Genomic_DNA"/>
</dbReference>
<dbReference type="Gene3D" id="3.30.300.30">
    <property type="match status" value="1"/>
</dbReference>
<organism evidence="3 4">
    <name type="scientific">Haloechinothrix salitolerans</name>
    <dbReference type="NCBI Taxonomy" id="926830"/>
    <lineage>
        <taxon>Bacteria</taxon>
        <taxon>Bacillati</taxon>
        <taxon>Actinomycetota</taxon>
        <taxon>Actinomycetes</taxon>
        <taxon>Pseudonocardiales</taxon>
        <taxon>Pseudonocardiaceae</taxon>
        <taxon>Haloechinothrix</taxon>
    </lineage>
</organism>
<evidence type="ECO:0000313" key="3">
    <source>
        <dbReference type="EMBL" id="MFC6869117.1"/>
    </source>
</evidence>
<accession>A0ABW2C3I5</accession>
<dbReference type="SUPFAM" id="SSF56801">
    <property type="entry name" value="Acetyl-CoA synthetase-like"/>
    <property type="match status" value="1"/>
</dbReference>
<evidence type="ECO:0000259" key="1">
    <source>
        <dbReference type="Pfam" id="PF00501"/>
    </source>
</evidence>
<dbReference type="PROSITE" id="PS00455">
    <property type="entry name" value="AMP_BINDING"/>
    <property type="match status" value="1"/>
</dbReference>
<reference evidence="4" key="1">
    <citation type="journal article" date="2019" name="Int. J. Syst. Evol. Microbiol.">
        <title>The Global Catalogue of Microorganisms (GCM) 10K type strain sequencing project: providing services to taxonomists for standard genome sequencing and annotation.</title>
        <authorList>
            <consortium name="The Broad Institute Genomics Platform"/>
            <consortium name="The Broad Institute Genome Sequencing Center for Infectious Disease"/>
            <person name="Wu L."/>
            <person name="Ma J."/>
        </authorList>
    </citation>
    <scope>NUCLEOTIDE SEQUENCE [LARGE SCALE GENOMIC DNA]</scope>
    <source>
        <strain evidence="4">KCTC 32255</strain>
    </source>
</reference>
<sequence>MSVALRHCPDRLVFDRVGPVDDLIRAARQDPSRAILRTRDHEVTVGELVRQAREAAGVLRRRGVHPGDRVGLLCGSSFERVAWMFGIWWAGAIEVSINTELRGPMMAHVLTDSDPGLVVCQRSLVGRVDETSAIDVLVIEDVAPEPVAPALFEELDAIQVSFQPEDLATILYTSGTTGPSKGVMLPRAYFSNLAEIWAAAMEFDEGDVGYFPLPFFHVDAHVLITAAIQTGSVLAFRERFSVSGFFDDIRHFGATWALGVGSMLSMLAQGDLPEPGSLPLTRMLCAPVPDIAYEVFEDRLGIPILTLFGQTECDAIAMGGDGARRRGSAGRPHPAIDLRIVDDRDRDLPVGQTGEIVFRPMRPHLCALGYWRRPDATVTAWRNLWFHTGDSGHLDEDGYLYFDGRRTDSFRRCGENISAWELERTMSSAEGVRECIAVAVPDEHGGEDELKVFVIPEDGRDVDPAEFIAYCRSVLPGFAVPRYVAVTDGGEFVRSPGTGVVQKHLLSRDIDPDYVYEVER</sequence>
<dbReference type="Pfam" id="PF00501">
    <property type="entry name" value="AMP-binding"/>
    <property type="match status" value="1"/>
</dbReference>
<dbReference type="InterPro" id="IPR020845">
    <property type="entry name" value="AMP-binding_CS"/>
</dbReference>
<dbReference type="Pfam" id="PF13193">
    <property type="entry name" value="AMP-binding_C"/>
    <property type="match status" value="1"/>
</dbReference>
<keyword evidence="4" id="KW-1185">Reference proteome</keyword>
<dbReference type="PANTHER" id="PTHR43201">
    <property type="entry name" value="ACYL-COA SYNTHETASE"/>
    <property type="match status" value="1"/>
</dbReference>
<feature type="domain" description="AMP-binding enzyme C-terminal" evidence="2">
    <location>
        <begin position="421"/>
        <end position="488"/>
    </location>
</feature>
<evidence type="ECO:0000313" key="4">
    <source>
        <dbReference type="Proteomes" id="UP001596337"/>
    </source>
</evidence>